<sequence length="65" mass="7713">MKLALNFRNGKKRVFTQQETDQIIKKINYLKLIQFFMSNKELKGKINILGKEISSEDIFSIEFLM</sequence>
<name>A0A4U9R1C2_HATHI</name>
<dbReference type="KEGG" id="hhw:NCTC503_00399"/>
<evidence type="ECO:0000313" key="1">
    <source>
        <dbReference type="EMBL" id="VTQ83683.1"/>
    </source>
</evidence>
<evidence type="ECO:0000313" key="2">
    <source>
        <dbReference type="Proteomes" id="UP000308489"/>
    </source>
</evidence>
<organism evidence="1 2">
    <name type="scientific">Hathewaya histolytica</name>
    <name type="common">Clostridium histolyticum</name>
    <dbReference type="NCBI Taxonomy" id="1498"/>
    <lineage>
        <taxon>Bacteria</taxon>
        <taxon>Bacillati</taxon>
        <taxon>Bacillota</taxon>
        <taxon>Clostridia</taxon>
        <taxon>Eubacteriales</taxon>
        <taxon>Clostridiaceae</taxon>
        <taxon>Hathewaya</taxon>
    </lineage>
</organism>
<accession>A0A4U9R1C2</accession>
<dbReference type="RefSeq" id="WP_138209203.1">
    <property type="nucleotide sequence ID" value="NZ_CBCRUQ010000008.1"/>
</dbReference>
<dbReference type="AlphaFoldDB" id="A0A4U9R1C2"/>
<dbReference type="OrthoDB" id="1917767at2"/>
<reference evidence="1 2" key="1">
    <citation type="submission" date="2019-05" db="EMBL/GenBank/DDBJ databases">
        <authorList>
            <consortium name="Pathogen Informatics"/>
        </authorList>
    </citation>
    <scope>NUCLEOTIDE SEQUENCE [LARGE SCALE GENOMIC DNA]</scope>
    <source>
        <strain evidence="1 2">NCTC503</strain>
    </source>
</reference>
<dbReference type="Proteomes" id="UP000308489">
    <property type="component" value="Chromosome 1"/>
</dbReference>
<protein>
    <submittedName>
        <fullName evidence="1">Uncharacterized protein</fullName>
    </submittedName>
</protein>
<keyword evidence="2" id="KW-1185">Reference proteome</keyword>
<gene>
    <name evidence="1" type="ORF">NCTC503_00399</name>
</gene>
<dbReference type="EMBL" id="LR590481">
    <property type="protein sequence ID" value="VTQ83683.1"/>
    <property type="molecule type" value="Genomic_DNA"/>
</dbReference>
<proteinExistence type="predicted"/>